<feature type="domain" description="BPTI/Kunitz inhibitor" evidence="8">
    <location>
        <begin position="295"/>
        <end position="352"/>
    </location>
</feature>
<dbReference type="PROSITE" id="PS50279">
    <property type="entry name" value="BPTI_KUNITZ_2"/>
    <property type="match status" value="8"/>
</dbReference>
<evidence type="ECO:0000259" key="8">
    <source>
        <dbReference type="PROSITE" id="PS50279"/>
    </source>
</evidence>
<accession>A0A016SQU2</accession>
<keyword evidence="10" id="KW-1185">Reference proteome</keyword>
<evidence type="ECO:0000256" key="5">
    <source>
        <dbReference type="ARBA" id="ARBA00022900"/>
    </source>
</evidence>
<proteinExistence type="predicted"/>
<feature type="domain" description="BPTI/Kunitz inhibitor" evidence="8">
    <location>
        <begin position="436"/>
        <end position="486"/>
    </location>
</feature>
<dbReference type="GO" id="GO:0005615">
    <property type="term" value="C:extracellular space"/>
    <property type="evidence" value="ECO:0007669"/>
    <property type="project" value="TreeGrafter"/>
</dbReference>
<feature type="domain" description="BPTI/Kunitz inhibitor" evidence="8">
    <location>
        <begin position="87"/>
        <end position="144"/>
    </location>
</feature>
<evidence type="ECO:0000313" key="9">
    <source>
        <dbReference type="EMBL" id="EYB92940.1"/>
    </source>
</evidence>
<comment type="subcellular location">
    <subcellularLocation>
        <location evidence="1">Secreted</location>
    </subcellularLocation>
</comment>
<evidence type="ECO:0000256" key="3">
    <source>
        <dbReference type="ARBA" id="ARBA00022656"/>
    </source>
</evidence>
<feature type="domain" description="BPTI/Kunitz inhibitor" evidence="8">
    <location>
        <begin position="494"/>
        <end position="545"/>
    </location>
</feature>
<evidence type="ECO:0000313" key="10">
    <source>
        <dbReference type="Proteomes" id="UP000024635"/>
    </source>
</evidence>
<dbReference type="GO" id="GO:0004867">
    <property type="term" value="F:serine-type endopeptidase inhibitor activity"/>
    <property type="evidence" value="ECO:0007669"/>
    <property type="project" value="UniProtKB-KW"/>
</dbReference>
<evidence type="ECO:0000256" key="6">
    <source>
        <dbReference type="ARBA" id="ARBA00023157"/>
    </source>
</evidence>
<evidence type="ECO:0000256" key="7">
    <source>
        <dbReference type="SAM" id="MobiDB-lite"/>
    </source>
</evidence>
<feature type="region of interest" description="Disordered" evidence="7">
    <location>
        <begin position="552"/>
        <end position="578"/>
    </location>
</feature>
<dbReference type="PROSITE" id="PS00280">
    <property type="entry name" value="BPTI_KUNITZ_1"/>
    <property type="match status" value="3"/>
</dbReference>
<protein>
    <recommendedName>
        <fullName evidence="8">BPTI/Kunitz inhibitor domain-containing protein</fullName>
    </recommendedName>
</protein>
<feature type="domain" description="BPTI/Kunitz inhibitor" evidence="8">
    <location>
        <begin position="370"/>
        <end position="424"/>
    </location>
</feature>
<dbReference type="EMBL" id="JARK01001524">
    <property type="protein sequence ID" value="EYB92940.1"/>
    <property type="molecule type" value="Genomic_DNA"/>
</dbReference>
<name>A0A016SQU2_9BILA</name>
<dbReference type="CDD" id="cd00109">
    <property type="entry name" value="Kunitz-type"/>
    <property type="match status" value="6"/>
</dbReference>
<dbReference type="InterPro" id="IPR050098">
    <property type="entry name" value="TFPI/VKTCI-like"/>
</dbReference>
<keyword evidence="3" id="KW-0800">Toxin</keyword>
<dbReference type="Gene3D" id="4.10.410.10">
    <property type="entry name" value="Pancreatic trypsin inhibitor Kunitz domain"/>
    <property type="match status" value="8"/>
</dbReference>
<keyword evidence="5" id="KW-0722">Serine protease inhibitor</keyword>
<dbReference type="SUPFAM" id="SSF57362">
    <property type="entry name" value="BPTI-like"/>
    <property type="match status" value="8"/>
</dbReference>
<dbReference type="STRING" id="53326.A0A016SQU2"/>
<evidence type="ECO:0000256" key="2">
    <source>
        <dbReference type="ARBA" id="ARBA00022525"/>
    </source>
</evidence>
<dbReference type="AlphaFoldDB" id="A0A016SQU2"/>
<evidence type="ECO:0000256" key="1">
    <source>
        <dbReference type="ARBA" id="ARBA00004613"/>
    </source>
</evidence>
<keyword evidence="6" id="KW-1015">Disulfide bond</keyword>
<dbReference type="InterPro" id="IPR002223">
    <property type="entry name" value="Kunitz_BPTI"/>
</dbReference>
<dbReference type="PANTHER" id="PTHR10083:SF217">
    <property type="entry name" value="BOOPHILIN-H2"/>
    <property type="match status" value="1"/>
</dbReference>
<dbReference type="PRINTS" id="PR00759">
    <property type="entry name" value="BASICPTASE"/>
</dbReference>
<evidence type="ECO:0000256" key="4">
    <source>
        <dbReference type="ARBA" id="ARBA00022690"/>
    </source>
</evidence>
<dbReference type="PANTHER" id="PTHR10083">
    <property type="entry name" value="KUNITZ-TYPE PROTEASE INHIBITOR-RELATED"/>
    <property type="match status" value="1"/>
</dbReference>
<dbReference type="SMART" id="SM00131">
    <property type="entry name" value="KU"/>
    <property type="match status" value="8"/>
</dbReference>
<feature type="domain" description="BPTI/Kunitz inhibitor" evidence="8">
    <location>
        <begin position="156"/>
        <end position="212"/>
    </location>
</feature>
<feature type="domain" description="BPTI/Kunitz inhibitor" evidence="8">
    <location>
        <begin position="232"/>
        <end position="282"/>
    </location>
</feature>
<dbReference type="InterPro" id="IPR036880">
    <property type="entry name" value="Kunitz_BPTI_sf"/>
</dbReference>
<sequence length="709" mass="81799">MNDALPVFISKKEIRAQGACLDVFDQIYIEDCRHGEFSDRYFFNHNRKRCEHFHWGGCQSSSENFFVDMEQCRELCESPARELSQSCLEPFDDAYRGSCSRDGRYKQHFYFDQAVGACRMFWFGNCRGTSQNIYPTLELCQWTCERRRDERTPAYCTDEFDEKYKDSCEGGQWRERAYFDQETGECTTFWWDGCTSTSQNFFSDLKACQTLCEHSGYEPYERMPDPDTKYRCLLPKEIGKCKETYPFYHFDRSSKSCQPFSYSGCGGNENRFMTLSQCDGLCEPFIHMTDTEMDCYFPVDQGLGKNNKTCVENAGYRFHFHSELGKCAQFWYYGCGGNANTFYSYELCQRSCGSQMPRISRKPTASSNVCFRPPGDKGNCPGNANYTVKRWTYTAQLKCAQFTYSGCGGNENRFATQMDCELTCKGKKPSNNAALCSYDPDPGPCNQLRYMWFYNQTRGTCNQFLYGGCEGNSNRFESFEVCQKNCEVSGLDPCMEPLDRGNWCEAMSNRYYFNKRTRQCRGFHYTGCGKSGNNFLTKEECHEKCEKRYPRSVSVSPAADKRKKKPPSRPTGYSGTKPMEKTSMIRHIILGGENRTYFKSDAEWVDYAFCLGYRYNVSGRHTVLSVHFCADNVNAGCINEAYGSTDGEEYCNVQRPFLRGIHMYTWYFSLEVKEPTYISGNAASGRVQRQEETIAAILLLRPNHCHDIC</sequence>
<keyword evidence="2" id="KW-0964">Secreted</keyword>
<reference evidence="10" key="1">
    <citation type="journal article" date="2015" name="Nat. Genet.">
        <title>The genome and transcriptome of the zoonotic hookworm Ancylostoma ceylanicum identify infection-specific gene families.</title>
        <authorList>
            <person name="Schwarz E.M."/>
            <person name="Hu Y."/>
            <person name="Antoshechkin I."/>
            <person name="Miller M.M."/>
            <person name="Sternberg P.W."/>
            <person name="Aroian R.V."/>
        </authorList>
    </citation>
    <scope>NUCLEOTIDE SEQUENCE</scope>
    <source>
        <strain evidence="10">HY135</strain>
    </source>
</reference>
<comment type="caution">
    <text evidence="9">The sequence shown here is derived from an EMBL/GenBank/DDBJ whole genome shotgun (WGS) entry which is preliminary data.</text>
</comment>
<organism evidence="9 10">
    <name type="scientific">Ancylostoma ceylanicum</name>
    <dbReference type="NCBI Taxonomy" id="53326"/>
    <lineage>
        <taxon>Eukaryota</taxon>
        <taxon>Metazoa</taxon>
        <taxon>Ecdysozoa</taxon>
        <taxon>Nematoda</taxon>
        <taxon>Chromadorea</taxon>
        <taxon>Rhabditida</taxon>
        <taxon>Rhabditina</taxon>
        <taxon>Rhabditomorpha</taxon>
        <taxon>Strongyloidea</taxon>
        <taxon>Ancylostomatidae</taxon>
        <taxon>Ancylostomatinae</taxon>
        <taxon>Ancylostoma</taxon>
    </lineage>
</organism>
<dbReference type="OrthoDB" id="4473401at2759"/>
<dbReference type="FunFam" id="4.10.410.10:FF:000020">
    <property type="entry name" value="Collagen, type VI, alpha 3"/>
    <property type="match status" value="1"/>
</dbReference>
<dbReference type="Proteomes" id="UP000024635">
    <property type="component" value="Unassembled WGS sequence"/>
</dbReference>
<gene>
    <name evidence="9" type="primary">Acey_s0188.g1149</name>
    <name evidence="9" type="synonym">Acey-mec-1</name>
    <name evidence="9" type="ORF">Y032_0188g1149</name>
</gene>
<feature type="domain" description="BPTI/Kunitz inhibitor" evidence="8">
    <location>
        <begin position="20"/>
        <end position="76"/>
    </location>
</feature>
<keyword evidence="4" id="KW-0646">Protease inhibitor</keyword>
<dbReference type="Pfam" id="PF00014">
    <property type="entry name" value="Kunitz_BPTI"/>
    <property type="match status" value="8"/>
</dbReference>
<dbReference type="InterPro" id="IPR020901">
    <property type="entry name" value="Prtase_inh_Kunz-CS"/>
</dbReference>